<accession>A0A5C2RTA7</accession>
<organism evidence="1 2">
    <name type="scientific">Lentinus tigrinus ALCF2SS1-6</name>
    <dbReference type="NCBI Taxonomy" id="1328759"/>
    <lineage>
        <taxon>Eukaryota</taxon>
        <taxon>Fungi</taxon>
        <taxon>Dikarya</taxon>
        <taxon>Basidiomycota</taxon>
        <taxon>Agaricomycotina</taxon>
        <taxon>Agaricomycetes</taxon>
        <taxon>Polyporales</taxon>
        <taxon>Polyporaceae</taxon>
        <taxon>Lentinus</taxon>
    </lineage>
</organism>
<proteinExistence type="predicted"/>
<gene>
    <name evidence="1" type="ORF">L227DRAFT_336324</name>
</gene>
<protein>
    <submittedName>
        <fullName evidence="1">Uncharacterized protein</fullName>
    </submittedName>
</protein>
<sequence>MPRAIWRSLSGGCARPRAHLAPSAQPWNWLPWLSTRPEAYTTLPSLQTTIITLRNGNHQRWRQRSRVLTHLRLLGRLPGHIRCDDNRWPHMAKGTALPPSTLWHLQRRAASRVDLVQCCAGAVGCAGTGDAGEGVGLCLGATECNRWHYVSGLAPQ</sequence>
<evidence type="ECO:0000313" key="2">
    <source>
        <dbReference type="Proteomes" id="UP000313359"/>
    </source>
</evidence>
<reference evidence="1" key="1">
    <citation type="journal article" date="2018" name="Genome Biol. Evol.">
        <title>Genomics and development of Lentinus tigrinus, a white-rot wood-decaying mushroom with dimorphic fruiting bodies.</title>
        <authorList>
            <person name="Wu B."/>
            <person name="Xu Z."/>
            <person name="Knudson A."/>
            <person name="Carlson A."/>
            <person name="Chen N."/>
            <person name="Kovaka S."/>
            <person name="LaButti K."/>
            <person name="Lipzen A."/>
            <person name="Pennachio C."/>
            <person name="Riley R."/>
            <person name="Schakwitz W."/>
            <person name="Umezawa K."/>
            <person name="Ohm R.A."/>
            <person name="Grigoriev I.V."/>
            <person name="Nagy L.G."/>
            <person name="Gibbons J."/>
            <person name="Hibbett D."/>
        </authorList>
    </citation>
    <scope>NUCLEOTIDE SEQUENCE [LARGE SCALE GENOMIC DNA]</scope>
    <source>
        <strain evidence="1">ALCF2SS1-6</strain>
    </source>
</reference>
<keyword evidence="2" id="KW-1185">Reference proteome</keyword>
<name>A0A5C2RTA7_9APHY</name>
<dbReference type="AlphaFoldDB" id="A0A5C2RTA7"/>
<evidence type="ECO:0000313" key="1">
    <source>
        <dbReference type="EMBL" id="RPD54948.1"/>
    </source>
</evidence>
<dbReference type="Proteomes" id="UP000313359">
    <property type="component" value="Unassembled WGS sequence"/>
</dbReference>
<dbReference type="EMBL" id="ML122300">
    <property type="protein sequence ID" value="RPD54948.1"/>
    <property type="molecule type" value="Genomic_DNA"/>
</dbReference>